<feature type="domain" description="FAD-dependent urate hydroxylase HpyO/Asp monooxygenase CreE-like FAD/NAD(P)-binding" evidence="2">
    <location>
        <begin position="10"/>
        <end position="193"/>
    </location>
</feature>
<dbReference type="InterPro" id="IPR038732">
    <property type="entry name" value="HpyO/CreE_NAD-binding"/>
</dbReference>
<protein>
    <submittedName>
        <fullName evidence="3">Adhesin</fullName>
    </submittedName>
</protein>
<evidence type="ECO:0000313" key="4">
    <source>
        <dbReference type="Proteomes" id="UP000440716"/>
    </source>
</evidence>
<comment type="caution">
    <text evidence="3">The sequence shown here is derived from an EMBL/GenBank/DDBJ whole genome shotgun (WGS) entry which is preliminary data.</text>
</comment>
<evidence type="ECO:0000256" key="1">
    <source>
        <dbReference type="SAM" id="MobiDB-lite"/>
    </source>
</evidence>
<dbReference type="InterPro" id="IPR052189">
    <property type="entry name" value="L-asp_N-monooxygenase_NS-form"/>
</dbReference>
<accession>A0A7K1RNG0</accession>
<name>A0A7K1RNG0_AGRVI</name>
<sequence length="625" mass="68457">MVKTPIRIGIVGLGPRGLSVFERIISVAACGSSQELHLHIFDGRTPASGAHSPMLPDYLLLNTVASQLGVFPDNSCFGSIPGAMGIDGPNFLSWCHLNDIRINTRTGSIAKEGRSVEAGDFLPRRLLGSYLSDAFRHLMSSVPDNMTVQFHETYVNSVHFFDIGGNSQTPTYLLRTTADEAYEVDRLVLALGHTGNENGEGIDAYDGLIKTVDGLSPSNTLLVEGMGLTAMDVTAALTVGRGGWFERLESGKHFYHPSGQEPTILMRSRDGIPFRTRPNGLEHYTKHKAVVLTSARISHLRGQSSDKSLDFVCQILPLLQLEMRSAAVAIRGAMQEGADFRATILEQLANIGHDLILGVDQCLVLLQRFEEKYGYTDVNKILFPEIPADVNSSNYQAWLCEAIIDDLAQTEYGLMASPEKAAAEIWRDLRDELRLTVDLDGLSKYSLAEFYTVWNQRINRMVAGPQKERHKDLLALCDAGVLKFLHPDVPTQDLAQVSIKARVQSSSLDSTNSLLLRDLLRLGIIRSVPSLPTGPGGLEINHRNNPIGRNGIATLNIWVVGPIVEGSTYYNHYVSSPGSPSRLFMDAHRIASAALDPPSPNTTSSGVDAYQSEPLAAKTQNHQYQ</sequence>
<dbReference type="Proteomes" id="UP000440716">
    <property type="component" value="Unassembled WGS sequence"/>
</dbReference>
<reference evidence="3 4" key="1">
    <citation type="submission" date="2019-12" db="EMBL/GenBank/DDBJ databases">
        <title>Whole-genome sequencing of Allorhizobium vitis.</title>
        <authorList>
            <person name="Gan H.M."/>
            <person name="Szegedi E."/>
            <person name="Burr T."/>
            <person name="Savka M.A."/>
        </authorList>
    </citation>
    <scope>NUCLEOTIDE SEQUENCE [LARGE SCALE GENOMIC DNA]</scope>
    <source>
        <strain evidence="3 4">CG415</strain>
    </source>
</reference>
<evidence type="ECO:0000313" key="3">
    <source>
        <dbReference type="EMBL" id="MVA59578.1"/>
    </source>
</evidence>
<dbReference type="EMBL" id="WPHU01000026">
    <property type="protein sequence ID" value="MVA59578.1"/>
    <property type="molecule type" value="Genomic_DNA"/>
</dbReference>
<evidence type="ECO:0000259" key="2">
    <source>
        <dbReference type="Pfam" id="PF13454"/>
    </source>
</evidence>
<dbReference type="Pfam" id="PF13454">
    <property type="entry name" value="NAD_binding_9"/>
    <property type="match status" value="1"/>
</dbReference>
<organism evidence="3 4">
    <name type="scientific">Agrobacterium vitis</name>
    <name type="common">Rhizobium vitis</name>
    <dbReference type="NCBI Taxonomy" id="373"/>
    <lineage>
        <taxon>Bacteria</taxon>
        <taxon>Pseudomonadati</taxon>
        <taxon>Pseudomonadota</taxon>
        <taxon>Alphaproteobacteria</taxon>
        <taxon>Hyphomicrobiales</taxon>
        <taxon>Rhizobiaceae</taxon>
        <taxon>Rhizobium/Agrobacterium group</taxon>
        <taxon>Agrobacterium</taxon>
    </lineage>
</organism>
<dbReference type="RefSeq" id="WP_156593319.1">
    <property type="nucleotide sequence ID" value="NZ_WPHU01000026.1"/>
</dbReference>
<dbReference type="PANTHER" id="PTHR40254:SF1">
    <property type="entry name" value="BLR0577 PROTEIN"/>
    <property type="match status" value="1"/>
</dbReference>
<feature type="region of interest" description="Disordered" evidence="1">
    <location>
        <begin position="594"/>
        <end position="625"/>
    </location>
</feature>
<dbReference type="PANTHER" id="PTHR40254">
    <property type="entry name" value="BLR0577 PROTEIN"/>
    <property type="match status" value="1"/>
</dbReference>
<gene>
    <name evidence="3" type="ORF">GOZ88_26185</name>
</gene>
<proteinExistence type="predicted"/>
<dbReference type="AlphaFoldDB" id="A0A7K1RNG0"/>